<evidence type="ECO:0000313" key="1">
    <source>
        <dbReference type="EMBL" id="KEA65294.1"/>
    </source>
</evidence>
<reference evidence="1 2" key="1">
    <citation type="submission" date="2014-04" db="EMBL/GenBank/DDBJ databases">
        <title>Marinobacterium kochiensis sp. nov., isolated from sediment sample collected from Kochi backwaters in Kerala, India.</title>
        <authorList>
            <person name="Singh A."/>
            <person name="Pinnaka A.K."/>
        </authorList>
    </citation>
    <scope>NUCLEOTIDE SEQUENCE [LARGE SCALE GENOMIC DNA]</scope>
    <source>
        <strain evidence="1 2">AK27</strain>
    </source>
</reference>
<protein>
    <submittedName>
        <fullName evidence="1">Uncharacterized protein</fullName>
    </submittedName>
</protein>
<dbReference type="EMBL" id="JMQN01000011">
    <property type="protein sequence ID" value="KEA65294.1"/>
    <property type="molecule type" value="Genomic_DNA"/>
</dbReference>
<dbReference type="Proteomes" id="UP000028252">
    <property type="component" value="Unassembled WGS sequence"/>
</dbReference>
<gene>
    <name evidence="1" type="ORF">ADIMK_0251</name>
</gene>
<evidence type="ECO:0000313" key="2">
    <source>
        <dbReference type="Proteomes" id="UP000028252"/>
    </source>
</evidence>
<dbReference type="AlphaFoldDB" id="A0A081G3D9"/>
<accession>A0A081G3D9</accession>
<name>A0A081G3D9_9GAMM</name>
<comment type="caution">
    <text evidence="1">The sequence shown here is derived from an EMBL/GenBank/DDBJ whole genome shotgun (WGS) entry which is preliminary data.</text>
</comment>
<proteinExistence type="predicted"/>
<sequence>MRSVTQSENQTAEWGCKAAPCSGVLTFSVCPWRAGNYSTGLG</sequence>
<keyword evidence="2" id="KW-1185">Reference proteome</keyword>
<dbReference type="PATRIC" id="fig|1232683.4.peg.246"/>
<organism evidence="1 2">
    <name type="scientific">Marinobacterium lacunae</name>
    <dbReference type="NCBI Taxonomy" id="1232683"/>
    <lineage>
        <taxon>Bacteria</taxon>
        <taxon>Pseudomonadati</taxon>
        <taxon>Pseudomonadota</taxon>
        <taxon>Gammaproteobacteria</taxon>
        <taxon>Oceanospirillales</taxon>
        <taxon>Oceanospirillaceae</taxon>
        <taxon>Marinobacterium</taxon>
    </lineage>
</organism>